<comment type="subunit">
    <text evidence="3 10">Monomer.</text>
</comment>
<dbReference type="KEGG" id="ttc:FOKN1_1979"/>
<evidence type="ECO:0000256" key="9">
    <source>
        <dbReference type="ARBA" id="ARBA00023186"/>
    </source>
</evidence>
<dbReference type="Pfam" id="PF03548">
    <property type="entry name" value="LolA"/>
    <property type="match status" value="1"/>
</dbReference>
<proteinExistence type="inferred from homology"/>
<dbReference type="PANTHER" id="PTHR35869">
    <property type="entry name" value="OUTER-MEMBRANE LIPOPROTEIN CARRIER PROTEIN"/>
    <property type="match status" value="1"/>
</dbReference>
<dbReference type="NCBIfam" id="TIGR00547">
    <property type="entry name" value="lolA"/>
    <property type="match status" value="1"/>
</dbReference>
<sequence precursor="true">MSSVLNRTAWLLAAFLFLLFNSARAEPPAVFTAFFDGLRSFRADFTQEVLDRHGDRVQEGSGEVFIQRPGRFRWNYAEPYTQVILGDGRTLWTYDADLEQATRKPQEEVLMGTPAVLLSSVEDPAEVFQIAAVGGEGDIAWVELMPRDADSQFEAIHLGFADGMLRRMILHDSFGQRTDIRFTNAQRNVELDPELFRFDPPPGTDVLGGEH</sequence>
<feature type="chain" id="PRO_5013413748" description="Outer-membrane lipoprotein carrier protein" evidence="10">
    <location>
        <begin position="26"/>
        <end position="211"/>
    </location>
</feature>
<feature type="signal peptide" evidence="10">
    <location>
        <begin position="1"/>
        <end position="25"/>
    </location>
</feature>
<dbReference type="Proteomes" id="UP000218765">
    <property type="component" value="Chromosome"/>
</dbReference>
<keyword evidence="9 10" id="KW-0143">Chaperone</keyword>
<dbReference type="GO" id="GO:0030288">
    <property type="term" value="C:outer membrane-bounded periplasmic space"/>
    <property type="evidence" value="ECO:0007669"/>
    <property type="project" value="TreeGrafter"/>
</dbReference>
<evidence type="ECO:0000313" key="12">
    <source>
        <dbReference type="Proteomes" id="UP000218765"/>
    </source>
</evidence>
<evidence type="ECO:0000256" key="8">
    <source>
        <dbReference type="ARBA" id="ARBA00022927"/>
    </source>
</evidence>
<evidence type="ECO:0000313" key="11">
    <source>
        <dbReference type="EMBL" id="BAZ94359.1"/>
    </source>
</evidence>
<comment type="similarity">
    <text evidence="2 10">Belongs to the LolA family.</text>
</comment>
<dbReference type="GO" id="GO:0044874">
    <property type="term" value="P:lipoprotein localization to outer membrane"/>
    <property type="evidence" value="ECO:0007669"/>
    <property type="project" value="UniProtKB-UniRule"/>
</dbReference>
<evidence type="ECO:0000256" key="5">
    <source>
        <dbReference type="ARBA" id="ARBA00022448"/>
    </source>
</evidence>
<keyword evidence="8 10" id="KW-0653">Protein transport</keyword>
<evidence type="ECO:0000256" key="2">
    <source>
        <dbReference type="ARBA" id="ARBA00007615"/>
    </source>
</evidence>
<evidence type="ECO:0000256" key="7">
    <source>
        <dbReference type="ARBA" id="ARBA00022764"/>
    </source>
</evidence>
<dbReference type="PANTHER" id="PTHR35869:SF1">
    <property type="entry name" value="OUTER-MEMBRANE LIPOPROTEIN CARRIER PROTEIN"/>
    <property type="match status" value="1"/>
</dbReference>
<evidence type="ECO:0000256" key="1">
    <source>
        <dbReference type="ARBA" id="ARBA00004418"/>
    </source>
</evidence>
<reference evidence="11 12" key="1">
    <citation type="submission" date="2017-05" db="EMBL/GenBank/DDBJ databases">
        <title>Thiocyanate degradation by Thiohalobacter thiocyanaticus FOKN1.</title>
        <authorList>
            <person name="Oshiki M."/>
            <person name="Fukushima T."/>
            <person name="Kawano S."/>
            <person name="Nakagawa J."/>
        </authorList>
    </citation>
    <scope>NUCLEOTIDE SEQUENCE [LARGE SCALE GENOMIC DNA]</scope>
    <source>
        <strain evidence="11 12">FOKN1</strain>
    </source>
</reference>
<dbReference type="GO" id="GO:0042953">
    <property type="term" value="P:lipoprotein transport"/>
    <property type="evidence" value="ECO:0007669"/>
    <property type="project" value="InterPro"/>
</dbReference>
<organism evidence="11 12">
    <name type="scientific">Thiohalobacter thiocyanaticus</name>
    <dbReference type="NCBI Taxonomy" id="585455"/>
    <lineage>
        <taxon>Bacteria</taxon>
        <taxon>Pseudomonadati</taxon>
        <taxon>Pseudomonadota</taxon>
        <taxon>Gammaproteobacteria</taxon>
        <taxon>Thiohalobacterales</taxon>
        <taxon>Thiohalobacteraceae</taxon>
        <taxon>Thiohalobacter</taxon>
    </lineage>
</organism>
<gene>
    <name evidence="10" type="primary">lolA</name>
    <name evidence="11" type="ORF">FOKN1_1979</name>
</gene>
<dbReference type="RefSeq" id="WP_096366458.1">
    <property type="nucleotide sequence ID" value="NZ_AP018052.1"/>
</dbReference>
<dbReference type="InterPro" id="IPR018323">
    <property type="entry name" value="OM_lipoprot_carrier_LolA_Pbac"/>
</dbReference>
<dbReference type="CDD" id="cd16325">
    <property type="entry name" value="LolA"/>
    <property type="match status" value="1"/>
</dbReference>
<accession>A0A1Z4VRV2</accession>
<comment type="function">
    <text evidence="10">Participates in the translocation of lipoproteins from the inner membrane to the outer membrane. Only forms a complex with a lipoprotein if the residue after the N-terminal Cys is not an aspartate (The Asp acts as a targeting signal to indicate that the lipoprotein should stay in the inner membrane).</text>
</comment>
<dbReference type="InterPro" id="IPR004564">
    <property type="entry name" value="OM_lipoprot_carrier_LolA-like"/>
</dbReference>
<dbReference type="AlphaFoldDB" id="A0A1Z4VRV2"/>
<dbReference type="HAMAP" id="MF_00240">
    <property type="entry name" value="LolA"/>
    <property type="match status" value="1"/>
</dbReference>
<evidence type="ECO:0000256" key="4">
    <source>
        <dbReference type="ARBA" id="ARBA00014035"/>
    </source>
</evidence>
<dbReference type="OrthoDB" id="9787361at2"/>
<comment type="subcellular location">
    <subcellularLocation>
        <location evidence="1 10">Periplasm</location>
    </subcellularLocation>
</comment>
<protein>
    <recommendedName>
        <fullName evidence="4 10">Outer-membrane lipoprotein carrier protein</fullName>
    </recommendedName>
</protein>
<keyword evidence="12" id="KW-1185">Reference proteome</keyword>
<keyword evidence="6 10" id="KW-0732">Signal</keyword>
<keyword evidence="5 10" id="KW-0813">Transport</keyword>
<dbReference type="SUPFAM" id="SSF89392">
    <property type="entry name" value="Prokaryotic lipoproteins and lipoprotein localization factors"/>
    <property type="match status" value="1"/>
</dbReference>
<dbReference type="InterPro" id="IPR029046">
    <property type="entry name" value="LolA/LolB/LppX"/>
</dbReference>
<evidence type="ECO:0000256" key="3">
    <source>
        <dbReference type="ARBA" id="ARBA00011245"/>
    </source>
</evidence>
<keyword evidence="11" id="KW-0449">Lipoprotein</keyword>
<evidence type="ECO:0000256" key="10">
    <source>
        <dbReference type="HAMAP-Rule" id="MF_00240"/>
    </source>
</evidence>
<dbReference type="Gene3D" id="2.50.20.10">
    <property type="entry name" value="Lipoprotein localisation LolA/LolB/LppX"/>
    <property type="match status" value="1"/>
</dbReference>
<evidence type="ECO:0000256" key="6">
    <source>
        <dbReference type="ARBA" id="ARBA00022729"/>
    </source>
</evidence>
<keyword evidence="7 10" id="KW-0574">Periplasm</keyword>
<name>A0A1Z4VRV2_9GAMM</name>
<dbReference type="EMBL" id="AP018052">
    <property type="protein sequence ID" value="BAZ94359.1"/>
    <property type="molecule type" value="Genomic_DNA"/>
</dbReference>